<evidence type="ECO:0000256" key="4">
    <source>
        <dbReference type="ARBA" id="ARBA00022737"/>
    </source>
</evidence>
<evidence type="ECO:0000256" key="8">
    <source>
        <dbReference type="PROSITE-ProRule" id="PRU00460"/>
    </source>
</evidence>
<dbReference type="Gene3D" id="3.30.60.30">
    <property type="match status" value="8"/>
</dbReference>
<feature type="disulfide bond" evidence="8">
    <location>
        <begin position="685"/>
        <end position="694"/>
    </location>
</feature>
<dbReference type="PRINTS" id="PR00011">
    <property type="entry name" value="EGFLAMININ"/>
</dbReference>
<keyword evidence="6 8" id="KW-1015">Disulfide bond</keyword>
<dbReference type="Gene3D" id="2.40.50.120">
    <property type="match status" value="1"/>
</dbReference>
<feature type="signal peptide" evidence="9">
    <location>
        <begin position="1"/>
        <end position="16"/>
    </location>
</feature>
<dbReference type="Gene3D" id="2.60.120.200">
    <property type="match status" value="2"/>
</dbReference>
<evidence type="ECO:0000256" key="1">
    <source>
        <dbReference type="ARBA" id="ARBA00004613"/>
    </source>
</evidence>
<dbReference type="InterPro" id="IPR003645">
    <property type="entry name" value="Fol_N"/>
</dbReference>
<dbReference type="OrthoDB" id="88467at2759"/>
<dbReference type="InterPro" id="IPR036058">
    <property type="entry name" value="Kazal_dom_sf"/>
</dbReference>
<dbReference type="CDD" id="cd00104">
    <property type="entry name" value="KAZAL_FS"/>
    <property type="match status" value="8"/>
</dbReference>
<keyword evidence="2" id="KW-0964">Secreted</keyword>
<keyword evidence="3 9" id="KW-0732">Signal</keyword>
<dbReference type="SMART" id="SM00274">
    <property type="entry name" value="FOLN"/>
    <property type="match status" value="6"/>
</dbReference>
<dbReference type="InterPro" id="IPR002350">
    <property type="entry name" value="Kazal_dom"/>
</dbReference>
<dbReference type="GO" id="GO:0005509">
    <property type="term" value="F:calcium ion binding"/>
    <property type="evidence" value="ECO:0007669"/>
    <property type="project" value="TreeGrafter"/>
</dbReference>
<evidence type="ECO:0000256" key="6">
    <source>
        <dbReference type="ARBA" id="ARBA00023157"/>
    </source>
</evidence>
<dbReference type="InterPro" id="IPR001791">
    <property type="entry name" value="Laminin_G"/>
</dbReference>
<evidence type="ECO:0008006" key="15">
    <source>
        <dbReference type="Google" id="ProtNLM"/>
    </source>
</evidence>
<evidence type="ECO:0000259" key="11">
    <source>
        <dbReference type="PROSITE" id="PS50027"/>
    </source>
</evidence>
<evidence type="ECO:0000313" key="14">
    <source>
        <dbReference type="Proteomes" id="UP000494206"/>
    </source>
</evidence>
<dbReference type="CDD" id="cd00110">
    <property type="entry name" value="LamG"/>
    <property type="match status" value="2"/>
</dbReference>
<evidence type="ECO:0000313" key="13">
    <source>
        <dbReference type="EMBL" id="CAB3405663.1"/>
    </source>
</evidence>
<dbReference type="CDD" id="cd00055">
    <property type="entry name" value="EGF_Lam"/>
    <property type="match status" value="2"/>
</dbReference>
<dbReference type="FunFam" id="3.30.60.30:FF:000040">
    <property type="entry name" value="Agrin, putative"/>
    <property type="match status" value="2"/>
</dbReference>
<evidence type="ECO:0000259" key="12">
    <source>
        <dbReference type="PROSITE" id="PS51465"/>
    </source>
</evidence>
<evidence type="ECO:0000256" key="2">
    <source>
        <dbReference type="ARBA" id="ARBA00022525"/>
    </source>
</evidence>
<dbReference type="PANTHER" id="PTHR13866:SF29">
    <property type="entry name" value="FOLLISTATIN"/>
    <property type="match status" value="1"/>
</dbReference>
<feature type="domain" description="Kazal-like" evidence="12">
    <location>
        <begin position="606"/>
        <end position="656"/>
    </location>
</feature>
<gene>
    <name evidence="13" type="ORF">CBOVIS_LOCUS7832</name>
</gene>
<dbReference type="PROSITE" id="PS50025">
    <property type="entry name" value="LAM_G_DOMAIN"/>
    <property type="match status" value="2"/>
</dbReference>
<dbReference type="InterPro" id="IPR008993">
    <property type="entry name" value="TIMP-like_OB-fold"/>
</dbReference>
<feature type="domain" description="Kazal-like" evidence="12">
    <location>
        <begin position="396"/>
        <end position="443"/>
    </location>
</feature>
<dbReference type="Pfam" id="PF00053">
    <property type="entry name" value="EGF_laminin"/>
    <property type="match status" value="2"/>
</dbReference>
<feature type="domain" description="Kazal-like" evidence="12">
    <location>
        <begin position="168"/>
        <end position="218"/>
    </location>
</feature>
<dbReference type="SMART" id="SM00280">
    <property type="entry name" value="KAZAL"/>
    <property type="match status" value="8"/>
</dbReference>
<feature type="disulfide bond" evidence="8">
    <location>
        <begin position="665"/>
        <end position="677"/>
    </location>
</feature>
<feature type="domain" description="Kazal-like" evidence="12">
    <location>
        <begin position="461"/>
        <end position="514"/>
    </location>
</feature>
<proteinExistence type="predicted"/>
<protein>
    <recommendedName>
        <fullName evidence="15">Agrin</fullName>
    </recommendedName>
</protein>
<comment type="caution">
    <text evidence="8">Lacks conserved residue(s) required for the propagation of feature annotation.</text>
</comment>
<dbReference type="GO" id="GO:0050840">
    <property type="term" value="F:extracellular matrix binding"/>
    <property type="evidence" value="ECO:0007669"/>
    <property type="project" value="TreeGrafter"/>
</dbReference>
<keyword evidence="5" id="KW-0221">Differentiation</keyword>
<feature type="domain" description="Kazal-like" evidence="12">
    <location>
        <begin position="788"/>
        <end position="848"/>
    </location>
</feature>
<feature type="domain" description="Kazal-like" evidence="12">
    <location>
        <begin position="322"/>
        <end position="369"/>
    </location>
</feature>
<dbReference type="Pfam" id="PF02210">
    <property type="entry name" value="Laminin_G_2"/>
    <property type="match status" value="1"/>
</dbReference>
<feature type="domain" description="Kazal-like" evidence="12">
    <location>
        <begin position="247"/>
        <end position="299"/>
    </location>
</feature>
<reference evidence="13 14" key="1">
    <citation type="submission" date="2020-04" db="EMBL/GenBank/DDBJ databases">
        <authorList>
            <person name="Laetsch R D."/>
            <person name="Stevens L."/>
            <person name="Kumar S."/>
            <person name="Blaxter L. M."/>
        </authorList>
    </citation>
    <scope>NUCLEOTIDE SEQUENCE [LARGE SCALE GENOMIC DNA]</scope>
</reference>
<dbReference type="GO" id="GO:0030154">
    <property type="term" value="P:cell differentiation"/>
    <property type="evidence" value="ECO:0007669"/>
    <property type="project" value="UniProtKB-KW"/>
</dbReference>
<dbReference type="PANTHER" id="PTHR13866">
    <property type="entry name" value="SPARC OSTEONECTIN"/>
    <property type="match status" value="1"/>
</dbReference>
<feature type="domain" description="Kazal-like" evidence="12">
    <location>
        <begin position="530"/>
        <end position="588"/>
    </location>
</feature>
<feature type="domain" description="Laminin G" evidence="10">
    <location>
        <begin position="932"/>
        <end position="1115"/>
    </location>
</feature>
<evidence type="ECO:0000256" key="7">
    <source>
        <dbReference type="ARBA" id="ARBA00023180"/>
    </source>
</evidence>
<keyword evidence="14" id="KW-1185">Reference proteome</keyword>
<dbReference type="SMART" id="SM00282">
    <property type="entry name" value="LamG"/>
    <property type="match status" value="2"/>
</dbReference>
<dbReference type="SMART" id="SM00180">
    <property type="entry name" value="EGF_Lam"/>
    <property type="match status" value="2"/>
</dbReference>
<organism evidence="13 14">
    <name type="scientific">Caenorhabditis bovis</name>
    <dbReference type="NCBI Taxonomy" id="2654633"/>
    <lineage>
        <taxon>Eukaryota</taxon>
        <taxon>Metazoa</taxon>
        <taxon>Ecdysozoa</taxon>
        <taxon>Nematoda</taxon>
        <taxon>Chromadorea</taxon>
        <taxon>Rhabditida</taxon>
        <taxon>Rhabditina</taxon>
        <taxon>Rhabditomorpha</taxon>
        <taxon>Rhabditoidea</taxon>
        <taxon>Rhabditidae</taxon>
        <taxon>Peloderinae</taxon>
        <taxon>Caenorhabditis</taxon>
    </lineage>
</organism>
<evidence type="ECO:0000256" key="3">
    <source>
        <dbReference type="ARBA" id="ARBA00022729"/>
    </source>
</evidence>
<evidence type="ECO:0000256" key="9">
    <source>
        <dbReference type="SAM" id="SignalP"/>
    </source>
</evidence>
<feature type="domain" description="Laminin G" evidence="10">
    <location>
        <begin position="1139"/>
        <end position="1319"/>
    </location>
</feature>
<dbReference type="SUPFAM" id="SSF100895">
    <property type="entry name" value="Kazal-type serine protease inhibitors"/>
    <property type="match status" value="8"/>
</dbReference>
<dbReference type="PROSITE" id="PS50027">
    <property type="entry name" value="EGF_LAM_2"/>
    <property type="match status" value="1"/>
</dbReference>
<keyword evidence="7" id="KW-0325">Glycoprotein</keyword>
<name>A0A8S1F121_9PELO</name>
<dbReference type="InterPro" id="IPR013320">
    <property type="entry name" value="ConA-like_dom_sf"/>
</dbReference>
<dbReference type="Pfam" id="PF00054">
    <property type="entry name" value="Laminin_G_1"/>
    <property type="match status" value="1"/>
</dbReference>
<dbReference type="Gene3D" id="2.10.25.10">
    <property type="entry name" value="Laminin"/>
    <property type="match status" value="1"/>
</dbReference>
<dbReference type="InterPro" id="IPR002049">
    <property type="entry name" value="LE_dom"/>
</dbReference>
<feature type="domain" description="Laminin EGF-like" evidence="11">
    <location>
        <begin position="665"/>
        <end position="716"/>
    </location>
</feature>
<sequence length="1319" mass="147667">MLKLILILQFFQFTNAFFNCSRPRITRSYLYGAMKNADIVASASIKGIVYQSETMHIEKLIILPKRVFKGYEYIDGLKSINVRNIMEVELCPHRLFRDEYRVFIMSSRQGQFSLEAPLIRVNLVTLDALHTLSIGHAHRKRRKTKRTVCESSLCPFGSKCNLSTGTCECKSRCRARNDVVCGNDNVSYSSLCHLSVRSCMLTKKGIRLRVASKGACKKRNPCEDLRCGPGEECVVNQINGILEAKCVCPKECPNYGDSVESSQVCSSHGVDYPSACHLRYHACESNTNITVKYYGRCDPCSDHKCPHGLICQVGKDRRPECRCSEQCPLDYSPVCGTDGKTYTNDCILRLAACKQQSDIQVWMKGKCDEIDSPCEKLKCDYWSRCQIKNGHDAVCECETKCEELMRPVCATNGETFENECLMRKKSCETRTTLRIKHHGTCGVGACATFNLCKKPEVCEITDGKPKCTCPNCNDELKEVCGSDGKTYANECKLRRAACLTQRDIFVKYNSVCEGCEHAKCEFYSTCIAASNRAIECRCPDDCPTKKMGAQLEVCGTDGVTYSSECHLRKAACHQKRFIVVAFKGKCDACVNVQCQYGEECRDGECICSYNCPLHPPASSRICGEDGVLYPSACHLQSASCKKGIPIEKMPMAHCHAAQITIEDKCECNRVGSFDHTCDEQGQCKCRPGVGGLKCDHCIPSFYGIHLISQGALSCRPCGCSSFGSARSDCEQTTGKCECRYPAFGEKCNLCPSGMIMTPTGCVLASEYTTPRDCHSQICHHGAKCVKSHASFPDCVCPTNCNLNNMGLVANMTVCGSDGSTYTNICELRIFACKHQLDIVPVSMGVCDNENLEVLGRLSRENTLSVERRLGSPCSNNEECQNLNAQCVYRPGRKTICDCEEGWKTSNGVLLEIDDDAVDLEELQQFYFPPSMFRTLKFGNKSFLKIENLNIDVREFAKYEISVKSESANGLVFYQTIPNNPKSDFIAFCLIESRPHFIFDLGSGLSYLKGEPLPLNTWTRIKFERHEKNASLYANGTFVKNHVTKGKNSHLDINHNDVIFMGFVPDDSIVSRKVRKINVPFVGEIQDIRINEFPLNLDQASSENLPDYLEFDEKLCPKCSGTCFSRSGRPVCREIPDEFEREIHIDENDEIAVPNNGRIAVSRSIVSNFSIDFRTNKEFGTIWFEGAWSQNDPESDFLAIFVEEGKLYMAVNLGNDQKLKPISTNITVADNRWHTIRFERKERKCELWLDSRKLLAVVTSPGDMWLDTNGLIYLGGRQIGGSRQLNYLDLREKFVGSLRNVRVLGEKVNILVDSLAAEVA</sequence>
<dbReference type="PROSITE" id="PS51465">
    <property type="entry name" value="KAZAL_2"/>
    <property type="match status" value="8"/>
</dbReference>
<dbReference type="SUPFAM" id="SSF49899">
    <property type="entry name" value="Concanavalin A-like lectins/glucanases"/>
    <property type="match status" value="2"/>
</dbReference>
<evidence type="ECO:0000256" key="5">
    <source>
        <dbReference type="ARBA" id="ARBA00022782"/>
    </source>
</evidence>
<accession>A0A8S1F121</accession>
<dbReference type="EMBL" id="CADEPM010000004">
    <property type="protein sequence ID" value="CAB3405663.1"/>
    <property type="molecule type" value="Genomic_DNA"/>
</dbReference>
<dbReference type="Proteomes" id="UP000494206">
    <property type="component" value="Unassembled WGS sequence"/>
</dbReference>
<feature type="chain" id="PRO_5035839436" description="Agrin" evidence="9">
    <location>
        <begin position="17"/>
        <end position="1319"/>
    </location>
</feature>
<evidence type="ECO:0000259" key="10">
    <source>
        <dbReference type="PROSITE" id="PS50025"/>
    </source>
</evidence>
<keyword evidence="8" id="KW-0424">Laminin EGF-like domain</keyword>
<dbReference type="Pfam" id="PF07648">
    <property type="entry name" value="Kazal_2"/>
    <property type="match status" value="8"/>
</dbReference>
<dbReference type="FunFam" id="2.10.25.10:FF:000094">
    <property type="entry name" value="Laminin subunit alpha-2"/>
    <property type="match status" value="1"/>
</dbReference>
<dbReference type="GO" id="GO:0005615">
    <property type="term" value="C:extracellular space"/>
    <property type="evidence" value="ECO:0007669"/>
    <property type="project" value="TreeGrafter"/>
</dbReference>
<dbReference type="GO" id="GO:0005518">
    <property type="term" value="F:collagen binding"/>
    <property type="evidence" value="ECO:0007669"/>
    <property type="project" value="TreeGrafter"/>
</dbReference>
<dbReference type="PROSITE" id="PS01248">
    <property type="entry name" value="EGF_LAM_1"/>
    <property type="match status" value="1"/>
</dbReference>
<dbReference type="FunFam" id="3.30.60.30:FF:000024">
    <property type="entry name" value="Transmembrane agrin"/>
    <property type="match status" value="1"/>
</dbReference>
<comment type="caution">
    <text evidence="13">The sequence shown here is derived from an EMBL/GenBank/DDBJ whole genome shotgun (WGS) entry which is preliminary data.</text>
</comment>
<comment type="subcellular location">
    <subcellularLocation>
        <location evidence="1">Secreted</location>
    </subcellularLocation>
</comment>
<keyword evidence="4" id="KW-0677">Repeat</keyword>